<dbReference type="Gene3D" id="3.30.450.20">
    <property type="entry name" value="PAS domain"/>
    <property type="match status" value="1"/>
</dbReference>
<proteinExistence type="predicted"/>
<dbReference type="NCBIfam" id="TIGR00229">
    <property type="entry name" value="sensory_box"/>
    <property type="match status" value="1"/>
</dbReference>
<accession>A0A2U2DFN5</accession>
<dbReference type="OrthoDB" id="5522855at2"/>
<dbReference type="InterPro" id="IPR035965">
    <property type="entry name" value="PAS-like_dom_sf"/>
</dbReference>
<dbReference type="Proteomes" id="UP000245252">
    <property type="component" value="Unassembled WGS sequence"/>
</dbReference>
<evidence type="ECO:0008006" key="3">
    <source>
        <dbReference type="Google" id="ProtNLM"/>
    </source>
</evidence>
<dbReference type="EMBL" id="QFBC01000039">
    <property type="protein sequence ID" value="PWE52084.1"/>
    <property type="molecule type" value="Genomic_DNA"/>
</dbReference>
<protein>
    <recommendedName>
        <fullName evidence="3">PAS domain-containing protein</fullName>
    </recommendedName>
</protein>
<dbReference type="AlphaFoldDB" id="A0A2U2DFN5"/>
<sequence length="205" mass="21928">MAVLRRPCIFPALGPGLRPNCQISQLSNGIMECRARMFGLITTSSTSATLSAIKEAMAFVGFTLDGVVKSVKPAFSNFLGYTQSELIGLTYAKLSADGSGGLRFSALGQEKRVAGQFGFLSKAGFVVWLNGSFLPLVRRGKTASIALAAVDITESKVKADDCLEGGQYRGEYDRSDHPAERCDGVARRRAAGRHPLSHLKVVAAR</sequence>
<evidence type="ECO:0000313" key="2">
    <source>
        <dbReference type="Proteomes" id="UP000245252"/>
    </source>
</evidence>
<gene>
    <name evidence="1" type="ORF">DEM27_32975</name>
</gene>
<name>A0A2U2DFN5_9HYPH</name>
<comment type="caution">
    <text evidence="1">The sequence shown here is derived from an EMBL/GenBank/DDBJ whole genome shotgun (WGS) entry which is preliminary data.</text>
</comment>
<organism evidence="1 2">
    <name type="scientific">Metarhizobium album</name>
    <dbReference type="NCBI Taxonomy" id="2182425"/>
    <lineage>
        <taxon>Bacteria</taxon>
        <taxon>Pseudomonadati</taxon>
        <taxon>Pseudomonadota</taxon>
        <taxon>Alphaproteobacteria</taxon>
        <taxon>Hyphomicrobiales</taxon>
        <taxon>Rhizobiaceae</taxon>
        <taxon>Metarhizobium</taxon>
    </lineage>
</organism>
<keyword evidence="2" id="KW-1185">Reference proteome</keyword>
<dbReference type="SUPFAM" id="SSF55785">
    <property type="entry name" value="PYP-like sensor domain (PAS domain)"/>
    <property type="match status" value="1"/>
</dbReference>
<reference evidence="1 2" key="1">
    <citation type="submission" date="2018-05" db="EMBL/GenBank/DDBJ databases">
        <title>The draft genome of strain NS-104.</title>
        <authorList>
            <person name="Hang P."/>
            <person name="Jiang J."/>
        </authorList>
    </citation>
    <scope>NUCLEOTIDE SEQUENCE [LARGE SCALE GENOMIC DNA]</scope>
    <source>
        <strain evidence="1 2">NS-104</strain>
    </source>
</reference>
<evidence type="ECO:0000313" key="1">
    <source>
        <dbReference type="EMBL" id="PWE52084.1"/>
    </source>
</evidence>
<dbReference type="InterPro" id="IPR000014">
    <property type="entry name" value="PAS"/>
</dbReference>